<proteinExistence type="inferred from homology"/>
<dbReference type="Pfam" id="PF03721">
    <property type="entry name" value="UDPG_MGDP_dh_N"/>
    <property type="match status" value="1"/>
</dbReference>
<organism evidence="10 11">
    <name type="scientific">Rhodanobacter geophilus</name>
    <dbReference type="NCBI Taxonomy" id="3162488"/>
    <lineage>
        <taxon>Bacteria</taxon>
        <taxon>Pseudomonadati</taxon>
        <taxon>Pseudomonadota</taxon>
        <taxon>Gammaproteobacteria</taxon>
        <taxon>Lysobacterales</taxon>
        <taxon>Rhodanobacteraceae</taxon>
        <taxon>Rhodanobacter</taxon>
    </lineage>
</organism>
<evidence type="ECO:0000256" key="4">
    <source>
        <dbReference type="ARBA" id="ARBA00015132"/>
    </source>
</evidence>
<dbReference type="InterPro" id="IPR028357">
    <property type="entry name" value="UDPglc_DH_bac"/>
</dbReference>
<protein>
    <recommendedName>
        <fullName evidence="4 8">UDP-glucose 6-dehydrogenase</fullName>
        <ecNumber evidence="3 8">1.1.1.22</ecNumber>
    </recommendedName>
</protein>
<dbReference type="PIRSF" id="PIRSF500134">
    <property type="entry name" value="UDPglc_DH_bac"/>
    <property type="match status" value="1"/>
</dbReference>
<dbReference type="Proteomes" id="UP001556170">
    <property type="component" value="Unassembled WGS sequence"/>
</dbReference>
<dbReference type="InterPro" id="IPR008927">
    <property type="entry name" value="6-PGluconate_DH-like_C_sf"/>
</dbReference>
<evidence type="ECO:0000256" key="3">
    <source>
        <dbReference type="ARBA" id="ARBA00012954"/>
    </source>
</evidence>
<evidence type="ECO:0000256" key="1">
    <source>
        <dbReference type="ARBA" id="ARBA00004701"/>
    </source>
</evidence>
<dbReference type="EC" id="1.1.1.22" evidence="3 8"/>
<dbReference type="PANTHER" id="PTHR43750">
    <property type="entry name" value="UDP-GLUCOSE 6-DEHYDROGENASE TUAD"/>
    <property type="match status" value="1"/>
</dbReference>
<keyword evidence="11" id="KW-1185">Reference proteome</keyword>
<evidence type="ECO:0000256" key="8">
    <source>
        <dbReference type="PIRNR" id="PIRNR000124"/>
    </source>
</evidence>
<dbReference type="InterPro" id="IPR036220">
    <property type="entry name" value="UDP-Glc/GDP-Man_DH_C_sf"/>
</dbReference>
<dbReference type="InterPro" id="IPR001732">
    <property type="entry name" value="UDP-Glc/GDP-Man_DH_N"/>
</dbReference>
<dbReference type="SMART" id="SM00984">
    <property type="entry name" value="UDPG_MGDP_dh_C"/>
    <property type="match status" value="1"/>
</dbReference>
<dbReference type="Pfam" id="PF00984">
    <property type="entry name" value="UDPG_MGDP_dh"/>
    <property type="match status" value="1"/>
</dbReference>
<evidence type="ECO:0000256" key="5">
    <source>
        <dbReference type="ARBA" id="ARBA00023002"/>
    </source>
</evidence>
<dbReference type="PANTHER" id="PTHR43750:SF3">
    <property type="entry name" value="UDP-GLUCOSE 6-DEHYDROGENASE TUAD"/>
    <property type="match status" value="1"/>
</dbReference>
<keyword evidence="6 8" id="KW-0520">NAD</keyword>
<comment type="pathway">
    <text evidence="1">Nucleotide-sugar biosynthesis; UDP-alpha-D-glucuronate biosynthesis; UDP-alpha-D-glucuronate from UDP-alpha-D-glucose: step 1/1.</text>
</comment>
<dbReference type="InterPro" id="IPR017476">
    <property type="entry name" value="UDP-Glc/GDP-Man"/>
</dbReference>
<evidence type="ECO:0000256" key="7">
    <source>
        <dbReference type="ARBA" id="ARBA00047473"/>
    </source>
</evidence>
<comment type="catalytic activity">
    <reaction evidence="7 8">
        <text>UDP-alpha-D-glucose + 2 NAD(+) + H2O = UDP-alpha-D-glucuronate + 2 NADH + 3 H(+)</text>
        <dbReference type="Rhea" id="RHEA:23596"/>
        <dbReference type="ChEBI" id="CHEBI:15377"/>
        <dbReference type="ChEBI" id="CHEBI:15378"/>
        <dbReference type="ChEBI" id="CHEBI:57540"/>
        <dbReference type="ChEBI" id="CHEBI:57945"/>
        <dbReference type="ChEBI" id="CHEBI:58052"/>
        <dbReference type="ChEBI" id="CHEBI:58885"/>
        <dbReference type="EC" id="1.1.1.22"/>
    </reaction>
</comment>
<dbReference type="InterPro" id="IPR036291">
    <property type="entry name" value="NAD(P)-bd_dom_sf"/>
</dbReference>
<evidence type="ECO:0000256" key="2">
    <source>
        <dbReference type="ARBA" id="ARBA00006601"/>
    </source>
</evidence>
<comment type="similarity">
    <text evidence="2 8">Belongs to the UDP-glucose/GDP-mannose dehydrogenase family.</text>
</comment>
<reference evidence="10 11" key="1">
    <citation type="submission" date="2024-06" db="EMBL/GenBank/DDBJ databases">
        <authorList>
            <person name="Woo H."/>
        </authorList>
    </citation>
    <scope>NUCLEOTIDE SEQUENCE [LARGE SCALE GENOMIC DNA]</scope>
    <source>
        <strain evidence="10 11">S2-g</strain>
    </source>
</reference>
<dbReference type="PIRSF" id="PIRSF000124">
    <property type="entry name" value="UDPglc_GDPman_dh"/>
    <property type="match status" value="1"/>
</dbReference>
<evidence type="ECO:0000259" key="9">
    <source>
        <dbReference type="SMART" id="SM00984"/>
    </source>
</evidence>
<sequence>MNVVIFGTGYVGLVSGACLAEVGHDVVCVDIDAAKVEGLNRGVIPIYEPGLEATVAGCHASGHLKFTTDAAAAIAHGELIFIAVGTPPDEDGSADLQYVLAVARTIGQCLDKAAIVVNKSTVPVGTADKVRDAIAAELAARGIELPFDVVSNPEFLKEGDAINDFMRPDRIVIGADSSLAVEKLRHLYAPFNRNHDRLVVMDVRSAELTKYAANAMLATKISFMNEIANIAERVGADVEMVRQGIGSDPRIGWHFIYPGAGYGGSCFPKDVQALARTAQQMGYDARLLNAVEAVNESQKGHLFELIERHYRGALAGKTFAVWGLAFKPNTDDMRAASSQALLAKLWATGAKVRAYDPEARHEARRIFGERSDLELCDSAQAALQGADALVVVTEWKQFRSPDFLNLQIVLADRVIFDGRNIYQPQEIEAMGFSYYGIGRGRSASPNR</sequence>
<dbReference type="GO" id="GO:0016491">
    <property type="term" value="F:oxidoreductase activity"/>
    <property type="evidence" value="ECO:0007669"/>
    <property type="project" value="UniProtKB-KW"/>
</dbReference>
<evidence type="ECO:0000313" key="11">
    <source>
        <dbReference type="Proteomes" id="UP001556170"/>
    </source>
</evidence>
<dbReference type="SUPFAM" id="SSF52413">
    <property type="entry name" value="UDP-glucose/GDP-mannose dehydrogenase C-terminal domain"/>
    <property type="match status" value="1"/>
</dbReference>
<dbReference type="InterPro" id="IPR014027">
    <property type="entry name" value="UDP-Glc/GDP-Man_DH_C"/>
</dbReference>
<dbReference type="RefSeq" id="WP_367844843.1">
    <property type="nucleotide sequence ID" value="NZ_JBFOHL010000008.1"/>
</dbReference>
<evidence type="ECO:0000256" key="6">
    <source>
        <dbReference type="ARBA" id="ARBA00023027"/>
    </source>
</evidence>
<feature type="domain" description="UDP-glucose/GDP-mannose dehydrogenase C-terminal" evidence="9">
    <location>
        <begin position="320"/>
        <end position="424"/>
    </location>
</feature>
<dbReference type="InterPro" id="IPR014026">
    <property type="entry name" value="UDP-Glc/GDP-Man_DH_dimer"/>
</dbReference>
<dbReference type="Gene3D" id="3.40.50.720">
    <property type="entry name" value="NAD(P)-binding Rossmann-like Domain"/>
    <property type="match status" value="2"/>
</dbReference>
<name>A0ABV3QPX1_9GAMM</name>
<dbReference type="SUPFAM" id="SSF51735">
    <property type="entry name" value="NAD(P)-binding Rossmann-fold domains"/>
    <property type="match status" value="1"/>
</dbReference>
<dbReference type="Gene3D" id="1.20.5.100">
    <property type="entry name" value="Cytochrome c1, transmembrane anchor, C-terminal"/>
    <property type="match status" value="1"/>
</dbReference>
<dbReference type="NCBIfam" id="TIGR03026">
    <property type="entry name" value="NDP-sugDHase"/>
    <property type="match status" value="1"/>
</dbReference>
<accession>A0ABV3QPX1</accession>
<gene>
    <name evidence="10" type="ORF">ABQJ56_09850</name>
</gene>
<evidence type="ECO:0000313" key="10">
    <source>
        <dbReference type="EMBL" id="MEW9624534.1"/>
    </source>
</evidence>
<comment type="caution">
    <text evidence="10">The sequence shown here is derived from an EMBL/GenBank/DDBJ whole genome shotgun (WGS) entry which is preliminary data.</text>
</comment>
<dbReference type="EMBL" id="JBFOHL010000008">
    <property type="protein sequence ID" value="MEW9624534.1"/>
    <property type="molecule type" value="Genomic_DNA"/>
</dbReference>
<dbReference type="Pfam" id="PF03720">
    <property type="entry name" value="UDPG_MGDP_dh_C"/>
    <property type="match status" value="1"/>
</dbReference>
<dbReference type="SUPFAM" id="SSF48179">
    <property type="entry name" value="6-phosphogluconate dehydrogenase C-terminal domain-like"/>
    <property type="match status" value="1"/>
</dbReference>
<keyword evidence="5 8" id="KW-0560">Oxidoreductase</keyword>